<reference evidence="3 4" key="1">
    <citation type="journal article" date="2023" name="Microbiol. Resour. Announc.">
        <title>Complete Genome Sequence of Imperialibacter roseus strain P4T.</title>
        <authorList>
            <person name="Tizabi D.R."/>
            <person name="Bachvaroff T."/>
            <person name="Hill R.T."/>
        </authorList>
    </citation>
    <scope>NUCLEOTIDE SEQUENCE [LARGE SCALE GENOMIC DNA]</scope>
    <source>
        <strain evidence="3 4">P4T</strain>
    </source>
</reference>
<dbReference type="Proteomes" id="UP001302349">
    <property type="component" value="Chromosome"/>
</dbReference>
<accession>A0ABZ0IQG4</accession>
<keyword evidence="1" id="KW-0472">Membrane</keyword>
<keyword evidence="3" id="KW-0808">Transferase</keyword>
<dbReference type="PANTHER" id="PTHR34220:SF7">
    <property type="entry name" value="SENSOR HISTIDINE KINASE YPDA"/>
    <property type="match status" value="1"/>
</dbReference>
<dbReference type="SUPFAM" id="SSF55874">
    <property type="entry name" value="ATPase domain of HSP90 chaperone/DNA topoisomerase II/histidine kinase"/>
    <property type="match status" value="1"/>
</dbReference>
<dbReference type="EMBL" id="CP136051">
    <property type="protein sequence ID" value="WOK05961.1"/>
    <property type="molecule type" value="Genomic_DNA"/>
</dbReference>
<keyword evidence="1" id="KW-1133">Transmembrane helix</keyword>
<dbReference type="InterPro" id="IPR010559">
    <property type="entry name" value="Sig_transdc_His_kin_internal"/>
</dbReference>
<keyword evidence="1" id="KW-0812">Transmembrane</keyword>
<protein>
    <submittedName>
        <fullName evidence="3">Histidine kinase</fullName>
    </submittedName>
</protein>
<evidence type="ECO:0000313" key="3">
    <source>
        <dbReference type="EMBL" id="WOK05961.1"/>
    </source>
</evidence>
<dbReference type="GO" id="GO:0016301">
    <property type="term" value="F:kinase activity"/>
    <property type="evidence" value="ECO:0007669"/>
    <property type="project" value="UniProtKB-KW"/>
</dbReference>
<keyword evidence="4" id="KW-1185">Reference proteome</keyword>
<dbReference type="RefSeq" id="WP_317488702.1">
    <property type="nucleotide sequence ID" value="NZ_CP136051.1"/>
</dbReference>
<feature type="transmembrane region" description="Helical" evidence="1">
    <location>
        <begin position="7"/>
        <end position="26"/>
    </location>
</feature>
<evidence type="ECO:0000256" key="1">
    <source>
        <dbReference type="SAM" id="Phobius"/>
    </source>
</evidence>
<feature type="domain" description="Signal transduction histidine kinase internal region" evidence="2">
    <location>
        <begin position="152"/>
        <end position="230"/>
    </location>
</feature>
<dbReference type="InterPro" id="IPR036890">
    <property type="entry name" value="HATPase_C_sf"/>
</dbReference>
<feature type="transmembrane region" description="Helical" evidence="1">
    <location>
        <begin position="116"/>
        <end position="135"/>
    </location>
</feature>
<feature type="transmembrane region" description="Helical" evidence="1">
    <location>
        <begin position="38"/>
        <end position="59"/>
    </location>
</feature>
<evidence type="ECO:0000259" key="2">
    <source>
        <dbReference type="Pfam" id="PF06580"/>
    </source>
</evidence>
<dbReference type="Pfam" id="PF06580">
    <property type="entry name" value="His_kinase"/>
    <property type="match status" value="1"/>
</dbReference>
<organism evidence="3 4">
    <name type="scientific">Imperialibacter roseus</name>
    <dbReference type="NCBI Taxonomy" id="1324217"/>
    <lineage>
        <taxon>Bacteria</taxon>
        <taxon>Pseudomonadati</taxon>
        <taxon>Bacteroidota</taxon>
        <taxon>Cytophagia</taxon>
        <taxon>Cytophagales</taxon>
        <taxon>Flammeovirgaceae</taxon>
        <taxon>Imperialibacter</taxon>
    </lineage>
</organism>
<keyword evidence="3" id="KW-0418">Kinase</keyword>
<sequence length="342" mass="39371">MINKRRIYWICQIGGWSIYGFSNLFLLSTAKTLTLSDITGQIISTAFYILITHFLRLLVIKRNWLGNSWPILIPKVIFSTFLVGIIDYFFLLALQYSLGTLMKSDFSFETMSANVLISWTLTFIWALIYFTFHYFERYNKSLQFEATINEIELNNLKSQLNPHFIFNALNSIRALVDENPSKSKIAITQLSNILRYSLILDKKKLIPFQDELQTVKDYLALETIRFEERLKTEFQIHPDSYLYMVPPMMIQTLVENGIKHGVSNLKHGGHIKVTTEVKNNTLMVQIRNSGSYKNGVVSPNGGYGLQNTKRRLKLIYGSGASFKIANEGTNMVLTELKFPETI</sequence>
<gene>
    <name evidence="3" type="ORF">RT717_23065</name>
</gene>
<name>A0ABZ0IQG4_9BACT</name>
<feature type="transmembrane region" description="Helical" evidence="1">
    <location>
        <begin position="71"/>
        <end position="96"/>
    </location>
</feature>
<dbReference type="PANTHER" id="PTHR34220">
    <property type="entry name" value="SENSOR HISTIDINE KINASE YPDA"/>
    <property type="match status" value="1"/>
</dbReference>
<dbReference type="InterPro" id="IPR050640">
    <property type="entry name" value="Bact_2-comp_sensor_kinase"/>
</dbReference>
<evidence type="ECO:0000313" key="4">
    <source>
        <dbReference type="Proteomes" id="UP001302349"/>
    </source>
</evidence>
<dbReference type="Gene3D" id="3.30.565.10">
    <property type="entry name" value="Histidine kinase-like ATPase, C-terminal domain"/>
    <property type="match status" value="1"/>
</dbReference>
<proteinExistence type="predicted"/>